<keyword evidence="8" id="KW-1185">Reference proteome</keyword>
<gene>
    <name evidence="7" type="ORF">M422DRAFT_181781</name>
</gene>
<dbReference type="HOGENOM" id="CLU_2039531_0_0_1"/>
<keyword evidence="2" id="KW-0067">ATP-binding</keyword>
<evidence type="ECO:0000256" key="5">
    <source>
        <dbReference type="ARBA" id="ARBA00029792"/>
    </source>
</evidence>
<dbReference type="PANTHER" id="PTHR11361:SF122">
    <property type="entry name" value="DNA MISMATCH REPAIR PROTEIN MSH3"/>
    <property type="match status" value="1"/>
</dbReference>
<evidence type="ECO:0000256" key="4">
    <source>
        <dbReference type="ARBA" id="ARBA00023204"/>
    </source>
</evidence>
<reference evidence="7 8" key="1">
    <citation type="submission" date="2014-06" db="EMBL/GenBank/DDBJ databases">
        <title>Evolutionary Origins and Diversification of the Mycorrhizal Mutualists.</title>
        <authorList>
            <consortium name="DOE Joint Genome Institute"/>
            <consortium name="Mycorrhizal Genomics Consortium"/>
            <person name="Kohler A."/>
            <person name="Kuo A."/>
            <person name="Nagy L.G."/>
            <person name="Floudas D."/>
            <person name="Copeland A."/>
            <person name="Barry K.W."/>
            <person name="Cichocki N."/>
            <person name="Veneault-Fourrey C."/>
            <person name="LaButti K."/>
            <person name="Lindquist E.A."/>
            <person name="Lipzen A."/>
            <person name="Lundell T."/>
            <person name="Morin E."/>
            <person name="Murat C."/>
            <person name="Riley R."/>
            <person name="Ohm R."/>
            <person name="Sun H."/>
            <person name="Tunlid A."/>
            <person name="Henrissat B."/>
            <person name="Grigoriev I.V."/>
            <person name="Hibbett D.S."/>
            <person name="Martin F."/>
        </authorList>
    </citation>
    <scope>NUCLEOTIDE SEQUENCE [LARGE SCALE GENOMIC DNA]</scope>
    <source>
        <strain evidence="7 8">SS14</strain>
    </source>
</reference>
<dbReference type="GO" id="GO:0005634">
    <property type="term" value="C:nucleus"/>
    <property type="evidence" value="ECO:0007669"/>
    <property type="project" value="TreeGrafter"/>
</dbReference>
<proteinExistence type="predicted"/>
<dbReference type="AlphaFoldDB" id="A0A0C9UIL8"/>
<evidence type="ECO:0000256" key="1">
    <source>
        <dbReference type="ARBA" id="ARBA00022741"/>
    </source>
</evidence>
<protein>
    <recommendedName>
        <fullName evidence="5">MutS protein homolog 3</fullName>
    </recommendedName>
</protein>
<evidence type="ECO:0000259" key="6">
    <source>
        <dbReference type="Pfam" id="PF00488"/>
    </source>
</evidence>
<dbReference type="GO" id="GO:0006312">
    <property type="term" value="P:mitotic recombination"/>
    <property type="evidence" value="ECO:0007669"/>
    <property type="project" value="TreeGrafter"/>
</dbReference>
<dbReference type="Gene3D" id="3.40.50.300">
    <property type="entry name" value="P-loop containing nucleotide triphosphate hydrolases"/>
    <property type="match status" value="1"/>
</dbReference>
<keyword evidence="4" id="KW-0227">DNA damage</keyword>
<dbReference type="InterPro" id="IPR000432">
    <property type="entry name" value="DNA_mismatch_repair_MutS_C"/>
</dbReference>
<dbReference type="GO" id="GO:0030983">
    <property type="term" value="F:mismatched DNA binding"/>
    <property type="evidence" value="ECO:0007669"/>
    <property type="project" value="InterPro"/>
</dbReference>
<dbReference type="GO" id="GO:0005524">
    <property type="term" value="F:ATP binding"/>
    <property type="evidence" value="ECO:0007669"/>
    <property type="project" value="UniProtKB-KW"/>
</dbReference>
<dbReference type="Proteomes" id="UP000054279">
    <property type="component" value="Unassembled WGS sequence"/>
</dbReference>
<dbReference type="InterPro" id="IPR045076">
    <property type="entry name" value="MutS"/>
</dbReference>
<dbReference type="GO" id="GO:0006298">
    <property type="term" value="P:mismatch repair"/>
    <property type="evidence" value="ECO:0007669"/>
    <property type="project" value="InterPro"/>
</dbReference>
<keyword evidence="4" id="KW-0234">DNA repair</keyword>
<evidence type="ECO:0000256" key="2">
    <source>
        <dbReference type="ARBA" id="ARBA00022840"/>
    </source>
</evidence>
<sequence length="121" mass="13144">LRDIVNKLATADCLISLVTINLNGDCCKPNFVEELSISIEDGRHPIIEHIRSEPFVPNTVHIGGSNPRNLVILGPNMDGKTCMVKLVAILVVMAQVGSYVPAKSMSLGLYDAILTRMGVWT</sequence>
<keyword evidence="1" id="KW-0547">Nucleotide-binding</keyword>
<dbReference type="InterPro" id="IPR027417">
    <property type="entry name" value="P-loop_NTPase"/>
</dbReference>
<dbReference type="EMBL" id="KN837197">
    <property type="protein sequence ID" value="KIJ34714.1"/>
    <property type="molecule type" value="Genomic_DNA"/>
</dbReference>
<accession>A0A0C9UIL8</accession>
<dbReference type="OrthoDB" id="121051at2759"/>
<evidence type="ECO:0000313" key="8">
    <source>
        <dbReference type="Proteomes" id="UP000054279"/>
    </source>
</evidence>
<feature type="domain" description="DNA mismatch repair proteins mutS family" evidence="6">
    <location>
        <begin position="71"/>
        <end position="118"/>
    </location>
</feature>
<dbReference type="SUPFAM" id="SSF52540">
    <property type="entry name" value="P-loop containing nucleoside triphosphate hydrolases"/>
    <property type="match status" value="1"/>
</dbReference>
<keyword evidence="3" id="KW-0238">DNA-binding</keyword>
<evidence type="ECO:0000313" key="7">
    <source>
        <dbReference type="EMBL" id="KIJ34714.1"/>
    </source>
</evidence>
<dbReference type="PANTHER" id="PTHR11361">
    <property type="entry name" value="DNA MISMATCH REPAIR PROTEIN MUTS FAMILY MEMBER"/>
    <property type="match status" value="1"/>
</dbReference>
<dbReference type="Pfam" id="PF00488">
    <property type="entry name" value="MutS_V"/>
    <property type="match status" value="1"/>
</dbReference>
<evidence type="ECO:0000256" key="3">
    <source>
        <dbReference type="ARBA" id="ARBA00023125"/>
    </source>
</evidence>
<dbReference type="GO" id="GO:0140664">
    <property type="term" value="F:ATP-dependent DNA damage sensor activity"/>
    <property type="evidence" value="ECO:0007669"/>
    <property type="project" value="InterPro"/>
</dbReference>
<organism evidence="7 8">
    <name type="scientific">Sphaerobolus stellatus (strain SS14)</name>
    <dbReference type="NCBI Taxonomy" id="990650"/>
    <lineage>
        <taxon>Eukaryota</taxon>
        <taxon>Fungi</taxon>
        <taxon>Dikarya</taxon>
        <taxon>Basidiomycota</taxon>
        <taxon>Agaricomycotina</taxon>
        <taxon>Agaricomycetes</taxon>
        <taxon>Phallomycetidae</taxon>
        <taxon>Geastrales</taxon>
        <taxon>Sphaerobolaceae</taxon>
        <taxon>Sphaerobolus</taxon>
    </lineage>
</organism>
<name>A0A0C9UIL8_SPHS4</name>
<feature type="non-terminal residue" evidence="7">
    <location>
        <position position="1"/>
    </location>
</feature>